<reference evidence="1 2" key="1">
    <citation type="submission" date="2021-02" db="EMBL/GenBank/DDBJ databases">
        <authorList>
            <person name="Han P."/>
        </authorList>
    </citation>
    <scope>NUCLEOTIDE SEQUENCE [LARGE SCALE GENOMIC DNA]</scope>
    <source>
        <strain evidence="1">Candidatus Nitrospira sp. ZN2</strain>
    </source>
</reference>
<sequence length="37" mass="4290">MAFGKEVIAMCPWVEQFGFCPYEAASKVWQWVHNLVS</sequence>
<dbReference type="EMBL" id="CAJNBJ010000017">
    <property type="protein sequence ID" value="CAE6771545.1"/>
    <property type="molecule type" value="Genomic_DNA"/>
</dbReference>
<keyword evidence="2" id="KW-1185">Reference proteome</keyword>
<name>A0ABM8RTV3_9BACT</name>
<protein>
    <submittedName>
        <fullName evidence="1">Uncharacterized protein</fullName>
    </submittedName>
</protein>
<proteinExistence type="predicted"/>
<organism evidence="1 2">
    <name type="scientific">Nitrospira defluvii</name>
    <dbReference type="NCBI Taxonomy" id="330214"/>
    <lineage>
        <taxon>Bacteria</taxon>
        <taxon>Pseudomonadati</taxon>
        <taxon>Nitrospirota</taxon>
        <taxon>Nitrospiria</taxon>
        <taxon>Nitrospirales</taxon>
        <taxon>Nitrospiraceae</taxon>
        <taxon>Nitrospira</taxon>
    </lineage>
</organism>
<dbReference type="Proteomes" id="UP000675880">
    <property type="component" value="Unassembled WGS sequence"/>
</dbReference>
<comment type="caution">
    <text evidence="1">The sequence shown here is derived from an EMBL/GenBank/DDBJ whole genome shotgun (WGS) entry which is preliminary data.</text>
</comment>
<gene>
    <name evidence="1" type="ORF">NSPZN2_40312</name>
</gene>
<evidence type="ECO:0000313" key="1">
    <source>
        <dbReference type="EMBL" id="CAE6771545.1"/>
    </source>
</evidence>
<evidence type="ECO:0000313" key="2">
    <source>
        <dbReference type="Proteomes" id="UP000675880"/>
    </source>
</evidence>
<accession>A0ABM8RTV3</accession>